<evidence type="ECO:0000313" key="2">
    <source>
        <dbReference type="EMBL" id="KAK1343758.1"/>
    </source>
</evidence>
<organism evidence="2 3">
    <name type="scientific">Cnephaeus nilssonii</name>
    <name type="common">Northern bat</name>
    <name type="synonym">Eptesicus nilssonii</name>
    <dbReference type="NCBI Taxonomy" id="3371016"/>
    <lineage>
        <taxon>Eukaryota</taxon>
        <taxon>Metazoa</taxon>
        <taxon>Chordata</taxon>
        <taxon>Craniata</taxon>
        <taxon>Vertebrata</taxon>
        <taxon>Euteleostomi</taxon>
        <taxon>Mammalia</taxon>
        <taxon>Eutheria</taxon>
        <taxon>Laurasiatheria</taxon>
        <taxon>Chiroptera</taxon>
        <taxon>Yangochiroptera</taxon>
        <taxon>Vespertilionidae</taxon>
        <taxon>Cnephaeus</taxon>
    </lineage>
</organism>
<proteinExistence type="predicted"/>
<sequence>MNEKESLIDLSSDDSLKAKFQSSLSRPHFWISIKSEYPLLSEKAMKILIQFSTTYLCEKTFSSVMAIKTRNWSRLERNMAFCLAVTLLEPKIHKLISSKQGQISHSKNLQPTLPSLCQSSRVESGCGYIGCLEIGGRGYLSGENGDRGLDMIQYQTRYHLSWTVRCLLSPDSTTPPLLLHLSL</sequence>
<reference evidence="2" key="1">
    <citation type="submission" date="2023-06" db="EMBL/GenBank/DDBJ databases">
        <title>Reference genome for the Northern bat (Eptesicus nilssonii), a most northern bat species.</title>
        <authorList>
            <person name="Laine V.N."/>
            <person name="Pulliainen A.T."/>
            <person name="Lilley T.M."/>
        </authorList>
    </citation>
    <scope>NUCLEOTIDE SEQUENCE</scope>
    <source>
        <strain evidence="2">BLF_Eptnil</strain>
        <tissue evidence="2">Kidney</tissue>
    </source>
</reference>
<dbReference type="AlphaFoldDB" id="A0AA40I637"/>
<name>A0AA40I637_CNENI</name>
<dbReference type="InterPro" id="IPR008906">
    <property type="entry name" value="HATC_C_dom"/>
</dbReference>
<evidence type="ECO:0000259" key="1">
    <source>
        <dbReference type="Pfam" id="PF05699"/>
    </source>
</evidence>
<dbReference type="PANTHER" id="PTHR45913">
    <property type="entry name" value="EPM2A-INTERACTING PROTEIN 1"/>
    <property type="match status" value="1"/>
</dbReference>
<dbReference type="EMBL" id="JAULJE010000004">
    <property type="protein sequence ID" value="KAK1343758.1"/>
    <property type="molecule type" value="Genomic_DNA"/>
</dbReference>
<protein>
    <recommendedName>
        <fullName evidence="1">HAT C-terminal dimerisation domain-containing protein</fullName>
    </recommendedName>
</protein>
<keyword evidence="3" id="KW-1185">Reference proteome</keyword>
<comment type="caution">
    <text evidence="2">The sequence shown here is derived from an EMBL/GenBank/DDBJ whole genome shotgun (WGS) entry which is preliminary data.</text>
</comment>
<dbReference type="Pfam" id="PF05699">
    <property type="entry name" value="Dimer_Tnp_hAT"/>
    <property type="match status" value="1"/>
</dbReference>
<gene>
    <name evidence="2" type="ORF">QTO34_014311</name>
</gene>
<dbReference type="Proteomes" id="UP001177744">
    <property type="component" value="Unassembled WGS sequence"/>
</dbReference>
<evidence type="ECO:0000313" key="3">
    <source>
        <dbReference type="Proteomes" id="UP001177744"/>
    </source>
</evidence>
<feature type="non-terminal residue" evidence="2">
    <location>
        <position position="183"/>
    </location>
</feature>
<accession>A0AA40I637</accession>
<dbReference type="GO" id="GO:0046983">
    <property type="term" value="F:protein dimerization activity"/>
    <property type="evidence" value="ECO:0007669"/>
    <property type="project" value="InterPro"/>
</dbReference>
<feature type="domain" description="HAT C-terminal dimerisation" evidence="1">
    <location>
        <begin position="28"/>
        <end position="79"/>
    </location>
</feature>
<dbReference type="PANTHER" id="PTHR45913:SF19">
    <property type="entry name" value="LOW QUALITY PROTEIN: ZINC FINGER BED DOMAIN-CONTAINING PROTEIN 5-LIKE"/>
    <property type="match status" value="1"/>
</dbReference>